<evidence type="ECO:0000313" key="1">
    <source>
        <dbReference type="EMBL" id="OGN07451.1"/>
    </source>
</evidence>
<dbReference type="Proteomes" id="UP000177605">
    <property type="component" value="Unassembled WGS sequence"/>
</dbReference>
<name>A0A1F8F2U6_9BACT</name>
<organism evidence="1 2">
    <name type="scientific">Candidatus Yanofskybacteria bacterium RIFCSPHIGHO2_01_FULL_48_25b</name>
    <dbReference type="NCBI Taxonomy" id="1802672"/>
    <lineage>
        <taxon>Bacteria</taxon>
        <taxon>Candidatus Yanofskyibacteriota</taxon>
    </lineage>
</organism>
<accession>A0A1F8F2U6</accession>
<proteinExistence type="predicted"/>
<reference evidence="1 2" key="1">
    <citation type="journal article" date="2016" name="Nat. Commun.">
        <title>Thousands of microbial genomes shed light on interconnected biogeochemical processes in an aquifer system.</title>
        <authorList>
            <person name="Anantharaman K."/>
            <person name="Brown C.T."/>
            <person name="Hug L.A."/>
            <person name="Sharon I."/>
            <person name="Castelle C.J."/>
            <person name="Probst A.J."/>
            <person name="Thomas B.C."/>
            <person name="Singh A."/>
            <person name="Wilkins M.J."/>
            <person name="Karaoz U."/>
            <person name="Brodie E.L."/>
            <person name="Williams K.H."/>
            <person name="Hubbard S.S."/>
            <person name="Banfield J.F."/>
        </authorList>
    </citation>
    <scope>NUCLEOTIDE SEQUENCE [LARGE SCALE GENOMIC DNA]</scope>
</reference>
<comment type="caution">
    <text evidence="1">The sequence shown here is derived from an EMBL/GenBank/DDBJ whole genome shotgun (WGS) entry which is preliminary data.</text>
</comment>
<evidence type="ECO:0000313" key="2">
    <source>
        <dbReference type="Proteomes" id="UP000177605"/>
    </source>
</evidence>
<evidence type="ECO:0008006" key="3">
    <source>
        <dbReference type="Google" id="ProtNLM"/>
    </source>
</evidence>
<dbReference type="EMBL" id="MGJM01000001">
    <property type="protein sequence ID" value="OGN07451.1"/>
    <property type="molecule type" value="Genomic_DNA"/>
</dbReference>
<dbReference type="AlphaFoldDB" id="A0A1F8F2U6"/>
<sequence>MIPAKHHKLVSKLRTLIRDYKEEHHSDTVIHSKELIDYLVTSCLKKHKGEIFWGFNQKASFEEKLGFLLDKELLTERLFDNCSITKGIRNPTVHHFSYPDKKFALGALTTGIELYYQLQLELDLPELKDLNEVATKLEINPAIALLLKWKRTANPDEAEKIHELFRKYEGNCVCIVEFEDKPATLLWVKFRFAGKELLDEFNGIECIEKANWITVPQLDKYPMVESFPQNEKA</sequence>
<gene>
    <name evidence="1" type="ORF">A2669_01905</name>
</gene>
<protein>
    <recommendedName>
        <fullName evidence="3">DUF4145 domain-containing protein</fullName>
    </recommendedName>
</protein>